<accession>A0A8H9GED2</accession>
<keyword evidence="2" id="KW-1185">Reference proteome</keyword>
<evidence type="ECO:0000313" key="1">
    <source>
        <dbReference type="EMBL" id="GGM15489.1"/>
    </source>
</evidence>
<dbReference type="EMBL" id="BMPT01000002">
    <property type="protein sequence ID" value="GGM15489.1"/>
    <property type="molecule type" value="Genomic_DNA"/>
</dbReference>
<protein>
    <submittedName>
        <fullName evidence="1">Uncharacterized protein</fullName>
    </submittedName>
</protein>
<evidence type="ECO:0000313" key="2">
    <source>
        <dbReference type="Proteomes" id="UP000655589"/>
    </source>
</evidence>
<comment type="caution">
    <text evidence="1">The sequence shown here is derived from an EMBL/GenBank/DDBJ whole genome shotgun (WGS) entry which is preliminary data.</text>
</comment>
<proteinExistence type="predicted"/>
<sequence length="212" mass="22921">MLKFMILKAVLPLAIAGTSMTPMNTATGDEPVTTLGITSSDVTLELPAEEEALWNGLSTEQQARSLEILNDEDFLTPDFDLAANPEVKVSFEEGGDPVAAPGDLGALATRTKYVSQDWTIFGIAYTRIYTRMTFTTSGASVTSIQNCWNTHVNYVPFRAIDSSSYSGRTGANAPSGWCKTDWALTTPLQATKFGTQGLLCNGYGTIVTRWNV</sequence>
<reference evidence="1" key="1">
    <citation type="journal article" date="2014" name="Int. J. Syst. Evol. Microbiol.">
        <title>Complete genome sequence of Corynebacterium casei LMG S-19264T (=DSM 44701T), isolated from a smear-ripened cheese.</title>
        <authorList>
            <consortium name="US DOE Joint Genome Institute (JGI-PGF)"/>
            <person name="Walter F."/>
            <person name="Albersmeier A."/>
            <person name="Kalinowski J."/>
            <person name="Ruckert C."/>
        </authorList>
    </citation>
    <scope>NUCLEOTIDE SEQUENCE</scope>
    <source>
        <strain evidence="1">JCM 3051</strain>
    </source>
</reference>
<reference evidence="1" key="2">
    <citation type="submission" date="2020-09" db="EMBL/GenBank/DDBJ databases">
        <authorList>
            <person name="Sun Q."/>
            <person name="Ohkuma M."/>
        </authorList>
    </citation>
    <scope>NUCLEOTIDE SEQUENCE</scope>
    <source>
        <strain evidence="1">JCM 3051</strain>
    </source>
</reference>
<dbReference type="Proteomes" id="UP000655589">
    <property type="component" value="Unassembled WGS sequence"/>
</dbReference>
<dbReference type="AlphaFoldDB" id="A0A8H9GED2"/>
<name>A0A8H9GED2_9MICO</name>
<organism evidence="1 2">
    <name type="scientific">Promicromonospora citrea</name>
    <dbReference type="NCBI Taxonomy" id="43677"/>
    <lineage>
        <taxon>Bacteria</taxon>
        <taxon>Bacillati</taxon>
        <taxon>Actinomycetota</taxon>
        <taxon>Actinomycetes</taxon>
        <taxon>Micrococcales</taxon>
        <taxon>Promicromonosporaceae</taxon>
        <taxon>Promicromonospora</taxon>
    </lineage>
</organism>
<gene>
    <name evidence="1" type="ORF">GCM10010102_08860</name>
</gene>